<gene>
    <name evidence="1" type="ORF">Adt_12564</name>
</gene>
<name>A0ABD1USJ9_9LAMI</name>
<organism evidence="1 2">
    <name type="scientific">Abeliophyllum distichum</name>
    <dbReference type="NCBI Taxonomy" id="126358"/>
    <lineage>
        <taxon>Eukaryota</taxon>
        <taxon>Viridiplantae</taxon>
        <taxon>Streptophyta</taxon>
        <taxon>Embryophyta</taxon>
        <taxon>Tracheophyta</taxon>
        <taxon>Spermatophyta</taxon>
        <taxon>Magnoliopsida</taxon>
        <taxon>eudicotyledons</taxon>
        <taxon>Gunneridae</taxon>
        <taxon>Pentapetalae</taxon>
        <taxon>asterids</taxon>
        <taxon>lamiids</taxon>
        <taxon>Lamiales</taxon>
        <taxon>Oleaceae</taxon>
        <taxon>Forsythieae</taxon>
        <taxon>Abeliophyllum</taxon>
    </lineage>
</organism>
<evidence type="ECO:0000313" key="2">
    <source>
        <dbReference type="Proteomes" id="UP001604336"/>
    </source>
</evidence>
<proteinExistence type="predicted"/>
<comment type="caution">
    <text evidence="1">The sequence shown here is derived from an EMBL/GenBank/DDBJ whole genome shotgun (WGS) entry which is preliminary data.</text>
</comment>
<protein>
    <submittedName>
        <fullName evidence="1">Uncharacterized protein</fullName>
    </submittedName>
</protein>
<sequence>MVEVENEVGRMERNWENSVMELKMGWDGTDGGGGVVGILDGYLGTGEIVSLSNRFVDLPSNCHNTGTKHSRALLIGLAAKPTSLPYSFDLLGGSSRGKAWTKRRACELQNDATTGAKLVIHNISPLLTRARPPRSRMTLAYMVFAS</sequence>
<dbReference type="AlphaFoldDB" id="A0ABD1USJ9"/>
<keyword evidence="2" id="KW-1185">Reference proteome</keyword>
<dbReference type="Proteomes" id="UP001604336">
    <property type="component" value="Unassembled WGS sequence"/>
</dbReference>
<reference evidence="2" key="1">
    <citation type="submission" date="2024-07" db="EMBL/GenBank/DDBJ databases">
        <title>Two chromosome-level genome assemblies of Korean endemic species Abeliophyllum distichum and Forsythia ovata (Oleaceae).</title>
        <authorList>
            <person name="Jang H."/>
        </authorList>
    </citation>
    <scope>NUCLEOTIDE SEQUENCE [LARGE SCALE GENOMIC DNA]</scope>
</reference>
<dbReference type="EMBL" id="JBFOLK010000003">
    <property type="protein sequence ID" value="KAL2527510.1"/>
    <property type="molecule type" value="Genomic_DNA"/>
</dbReference>
<evidence type="ECO:0000313" key="1">
    <source>
        <dbReference type="EMBL" id="KAL2527510.1"/>
    </source>
</evidence>
<accession>A0ABD1USJ9</accession>